<keyword evidence="1" id="KW-0812">Transmembrane</keyword>
<evidence type="ECO:0000256" key="1">
    <source>
        <dbReference type="SAM" id="Phobius"/>
    </source>
</evidence>
<reference evidence="2" key="1">
    <citation type="submission" date="2021-01" db="EMBL/GenBank/DDBJ databases">
        <title>Fulvivirga kasyanovii gen. nov., sp nov., a novel member of the phylum Bacteroidetes isolated from seawater in a mussel farm.</title>
        <authorList>
            <person name="Zhao L.-H."/>
            <person name="Wang Z.-J."/>
        </authorList>
    </citation>
    <scope>NUCLEOTIDE SEQUENCE</scope>
    <source>
        <strain evidence="2">29W222</strain>
    </source>
</reference>
<dbReference type="GO" id="GO:0005886">
    <property type="term" value="C:plasma membrane"/>
    <property type="evidence" value="ECO:0007669"/>
    <property type="project" value="TreeGrafter"/>
</dbReference>
<proteinExistence type="predicted"/>
<feature type="transmembrane region" description="Helical" evidence="1">
    <location>
        <begin position="96"/>
        <end position="118"/>
    </location>
</feature>
<dbReference type="Proteomes" id="UP000614216">
    <property type="component" value="Unassembled WGS sequence"/>
</dbReference>
<dbReference type="Pfam" id="PF04657">
    <property type="entry name" value="DMT_YdcZ"/>
    <property type="match status" value="1"/>
</dbReference>
<name>A0A937KGP7_9BACT</name>
<keyword evidence="1" id="KW-0472">Membrane</keyword>
<accession>A0A937KGP7</accession>
<sequence length="149" mass="16244">MNQITLSVLAFTGGIFLAMQGGLNAQLGVLLKNPLLASLIAFFNSTMFAFLIIVFSVRSIPSAQQLKEVPWYLWSAGGLFSVIGISLYYYTIPKLGVSTMISLGLCGQIMFSVIAGHFGWFNLPVEPATYKRLLGVTAMIIGIFLINKK</sequence>
<dbReference type="InterPro" id="IPR006750">
    <property type="entry name" value="YdcZ"/>
</dbReference>
<dbReference type="AlphaFoldDB" id="A0A937KGP7"/>
<evidence type="ECO:0000313" key="2">
    <source>
        <dbReference type="EMBL" id="MBL6449403.1"/>
    </source>
</evidence>
<dbReference type="RefSeq" id="WP_202858929.1">
    <property type="nucleotide sequence ID" value="NZ_JAEUGD010000066.1"/>
</dbReference>
<organism evidence="2 3">
    <name type="scientific">Fulvivirga marina</name>
    <dbReference type="NCBI Taxonomy" id="2494733"/>
    <lineage>
        <taxon>Bacteria</taxon>
        <taxon>Pseudomonadati</taxon>
        <taxon>Bacteroidota</taxon>
        <taxon>Cytophagia</taxon>
        <taxon>Cytophagales</taxon>
        <taxon>Fulvivirgaceae</taxon>
        <taxon>Fulvivirga</taxon>
    </lineage>
</organism>
<dbReference type="PANTHER" id="PTHR34821:SF2">
    <property type="entry name" value="INNER MEMBRANE PROTEIN YDCZ"/>
    <property type="match status" value="1"/>
</dbReference>
<dbReference type="PANTHER" id="PTHR34821">
    <property type="entry name" value="INNER MEMBRANE PROTEIN YDCZ"/>
    <property type="match status" value="1"/>
</dbReference>
<protein>
    <submittedName>
        <fullName evidence="2">DMT family transporter</fullName>
    </submittedName>
</protein>
<feature type="transmembrane region" description="Helical" evidence="1">
    <location>
        <begin position="130"/>
        <end position="147"/>
    </location>
</feature>
<feature type="transmembrane region" description="Helical" evidence="1">
    <location>
        <begin position="35"/>
        <end position="57"/>
    </location>
</feature>
<keyword evidence="3" id="KW-1185">Reference proteome</keyword>
<gene>
    <name evidence="2" type="ORF">JMN32_24035</name>
</gene>
<evidence type="ECO:0000313" key="3">
    <source>
        <dbReference type="Proteomes" id="UP000614216"/>
    </source>
</evidence>
<keyword evidence="1" id="KW-1133">Transmembrane helix</keyword>
<feature type="transmembrane region" description="Helical" evidence="1">
    <location>
        <begin position="69"/>
        <end position="90"/>
    </location>
</feature>
<comment type="caution">
    <text evidence="2">The sequence shown here is derived from an EMBL/GenBank/DDBJ whole genome shotgun (WGS) entry which is preliminary data.</text>
</comment>
<dbReference type="EMBL" id="JAEUGD010000066">
    <property type="protein sequence ID" value="MBL6449403.1"/>
    <property type="molecule type" value="Genomic_DNA"/>
</dbReference>